<evidence type="ECO:0000259" key="2">
    <source>
        <dbReference type="Pfam" id="PF00561"/>
    </source>
</evidence>
<gene>
    <name evidence="3" type="ORF">DXD79_24795</name>
</gene>
<dbReference type="InterPro" id="IPR029058">
    <property type="entry name" value="AB_hydrolase_fold"/>
</dbReference>
<dbReference type="PANTHER" id="PTHR43798">
    <property type="entry name" value="MONOACYLGLYCEROL LIPASE"/>
    <property type="match status" value="1"/>
</dbReference>
<dbReference type="GO" id="GO:0016787">
    <property type="term" value="F:hydrolase activity"/>
    <property type="evidence" value="ECO:0007669"/>
    <property type="project" value="UniProtKB-KW"/>
</dbReference>
<comment type="caution">
    <text evidence="3">The sequence shown here is derived from an EMBL/GenBank/DDBJ whole genome shotgun (WGS) entry which is preliminary data.</text>
</comment>
<dbReference type="EMBL" id="QSON01000015">
    <property type="protein sequence ID" value="RGI98760.1"/>
    <property type="molecule type" value="Genomic_DNA"/>
</dbReference>
<organism evidence="3 4">
    <name type="scientific">Hungatella hathewayi</name>
    <dbReference type="NCBI Taxonomy" id="154046"/>
    <lineage>
        <taxon>Bacteria</taxon>
        <taxon>Bacillati</taxon>
        <taxon>Bacillota</taxon>
        <taxon>Clostridia</taxon>
        <taxon>Lachnospirales</taxon>
        <taxon>Lachnospiraceae</taxon>
        <taxon>Hungatella</taxon>
    </lineage>
</organism>
<evidence type="ECO:0000256" key="1">
    <source>
        <dbReference type="ARBA" id="ARBA00022801"/>
    </source>
</evidence>
<dbReference type="AlphaFoldDB" id="A0A374P137"/>
<dbReference type="InterPro" id="IPR050266">
    <property type="entry name" value="AB_hydrolase_sf"/>
</dbReference>
<protein>
    <submittedName>
        <fullName evidence="3">Alpha/beta hydrolase</fullName>
    </submittedName>
</protein>
<dbReference type="Proteomes" id="UP000263014">
    <property type="component" value="Unassembled WGS sequence"/>
</dbReference>
<name>A0A374P137_9FIRM</name>
<proteinExistence type="predicted"/>
<keyword evidence="1 3" id="KW-0378">Hydrolase</keyword>
<dbReference type="PANTHER" id="PTHR43798:SF31">
    <property type="entry name" value="AB HYDROLASE SUPERFAMILY PROTEIN YCLE"/>
    <property type="match status" value="1"/>
</dbReference>
<dbReference type="InterPro" id="IPR000073">
    <property type="entry name" value="AB_hydrolase_1"/>
</dbReference>
<dbReference type="Pfam" id="PF00561">
    <property type="entry name" value="Abhydrolase_1"/>
    <property type="match status" value="1"/>
</dbReference>
<evidence type="ECO:0000313" key="4">
    <source>
        <dbReference type="Proteomes" id="UP000263014"/>
    </source>
</evidence>
<evidence type="ECO:0000313" key="3">
    <source>
        <dbReference type="EMBL" id="RGI98760.1"/>
    </source>
</evidence>
<dbReference type="SUPFAM" id="SSF53474">
    <property type="entry name" value="alpha/beta-Hydrolases"/>
    <property type="match status" value="1"/>
</dbReference>
<dbReference type="Gene3D" id="3.40.50.1820">
    <property type="entry name" value="alpha/beta hydrolase"/>
    <property type="match status" value="1"/>
</dbReference>
<feature type="domain" description="AB hydrolase-1" evidence="2">
    <location>
        <begin position="39"/>
        <end position="259"/>
    </location>
</feature>
<sequence length="293" mass="33971">MKKETLISQNPAYEGFEDRQFETEDHVKLHYMVKGKGDPLVFIPGWSGDSRDFMFNAPVLAENYKVYVLDMRGHGYSEAPFHGARIARLSKDLKEFIDAHFKTEINLVAYSMGCTVVWSYIDLFGQDQFRRLVFVDEPPFLWANPADSEEEVLLHGGNRMDLWKLRNAVYEENGDRETAFGEAFRRGENKNRKEAANTISQVVKPPFHKQFLANLLRDHISQDWRDVFPRITVPVLLVSGEIGHATTHESCEWMQKQMKNCKWTAFTEKDYGTHGLMHNSPELFNSEVLEFLN</sequence>
<reference evidence="3 4" key="1">
    <citation type="submission" date="2018-08" db="EMBL/GenBank/DDBJ databases">
        <title>A genome reference for cultivated species of the human gut microbiota.</title>
        <authorList>
            <person name="Zou Y."/>
            <person name="Xue W."/>
            <person name="Luo G."/>
        </authorList>
    </citation>
    <scope>NUCLEOTIDE SEQUENCE [LARGE SCALE GENOMIC DNA]</scope>
    <source>
        <strain evidence="3 4">TM09-12</strain>
    </source>
</reference>
<dbReference type="GO" id="GO:0016020">
    <property type="term" value="C:membrane"/>
    <property type="evidence" value="ECO:0007669"/>
    <property type="project" value="TreeGrafter"/>
</dbReference>
<accession>A0A374P137</accession>